<dbReference type="GO" id="GO:0005509">
    <property type="term" value="F:calcium ion binding"/>
    <property type="evidence" value="ECO:0007669"/>
    <property type="project" value="InterPro"/>
</dbReference>
<dbReference type="InterPro" id="IPR013783">
    <property type="entry name" value="Ig-like_fold"/>
</dbReference>
<dbReference type="GO" id="GO:0016788">
    <property type="term" value="F:hydrolase activity, acting on ester bonds"/>
    <property type="evidence" value="ECO:0007669"/>
    <property type="project" value="InterPro"/>
</dbReference>
<dbReference type="PANTHER" id="PTHR37981:SF1">
    <property type="entry name" value="SGNH HYDROLASE-TYPE ESTERASE DOMAIN-CONTAINING PROTEIN"/>
    <property type="match status" value="1"/>
</dbReference>
<dbReference type="InterPro" id="IPR003961">
    <property type="entry name" value="FN3_dom"/>
</dbReference>
<dbReference type="GO" id="GO:0030246">
    <property type="term" value="F:carbohydrate binding"/>
    <property type="evidence" value="ECO:0007669"/>
    <property type="project" value="InterPro"/>
</dbReference>
<keyword evidence="5" id="KW-0378">Hydrolase</keyword>
<dbReference type="Gene3D" id="2.60.40.10">
    <property type="entry name" value="Immunoglobulins"/>
    <property type="match status" value="5"/>
</dbReference>
<dbReference type="PROSITE" id="PS50093">
    <property type="entry name" value="PKD"/>
    <property type="match status" value="2"/>
</dbReference>
<dbReference type="PROSITE" id="PS50853">
    <property type="entry name" value="FN3"/>
    <property type="match status" value="3"/>
</dbReference>
<evidence type="ECO:0000256" key="6">
    <source>
        <dbReference type="SAM" id="MobiDB-lite"/>
    </source>
</evidence>
<feature type="domain" description="Fibronectin type-III" evidence="8">
    <location>
        <begin position="1164"/>
        <end position="1260"/>
    </location>
</feature>
<evidence type="ECO:0000256" key="4">
    <source>
        <dbReference type="ARBA" id="ARBA00023157"/>
    </source>
</evidence>
<dbReference type="Gene3D" id="2.60.120.200">
    <property type="match status" value="5"/>
</dbReference>
<dbReference type="Pfam" id="PF13385">
    <property type="entry name" value="Laminin_G_3"/>
    <property type="match status" value="5"/>
</dbReference>
<dbReference type="InterPro" id="IPR036116">
    <property type="entry name" value="FN3_sf"/>
</dbReference>
<dbReference type="Gene3D" id="2.60.40.1120">
    <property type="entry name" value="Carboxypeptidase-like, regulatory domain"/>
    <property type="match status" value="1"/>
</dbReference>
<dbReference type="InterPro" id="IPR037460">
    <property type="entry name" value="SEST-like"/>
</dbReference>
<dbReference type="InterPro" id="IPR000601">
    <property type="entry name" value="PKD_dom"/>
</dbReference>
<evidence type="ECO:0000313" key="9">
    <source>
        <dbReference type="EMBL" id="MDA0180880.1"/>
    </source>
</evidence>
<dbReference type="InterPro" id="IPR022409">
    <property type="entry name" value="PKD/Chitinase_dom"/>
</dbReference>
<dbReference type="PANTHER" id="PTHR37981">
    <property type="entry name" value="LIPASE 2"/>
    <property type="match status" value="1"/>
</dbReference>
<dbReference type="GO" id="GO:0005975">
    <property type="term" value="P:carbohydrate metabolic process"/>
    <property type="evidence" value="ECO:0007669"/>
    <property type="project" value="UniProtKB-ARBA"/>
</dbReference>
<dbReference type="Gene3D" id="3.40.50.1110">
    <property type="entry name" value="SGNH hydrolase"/>
    <property type="match status" value="1"/>
</dbReference>
<feature type="compositionally biased region" description="Pro residues" evidence="6">
    <location>
        <begin position="2994"/>
        <end position="3007"/>
    </location>
</feature>
<evidence type="ECO:0000259" key="7">
    <source>
        <dbReference type="PROSITE" id="PS50093"/>
    </source>
</evidence>
<dbReference type="RefSeq" id="WP_270025189.1">
    <property type="nucleotide sequence ID" value="NZ_JAPDDP010000016.1"/>
</dbReference>
<dbReference type="GO" id="GO:0006629">
    <property type="term" value="P:lipid metabolic process"/>
    <property type="evidence" value="ECO:0007669"/>
    <property type="project" value="TreeGrafter"/>
</dbReference>
<comment type="caution">
    <text evidence="9">The sequence shown here is derived from an EMBL/GenBank/DDBJ whole genome shotgun (WGS) entry which is preliminary data.</text>
</comment>
<evidence type="ECO:0000256" key="2">
    <source>
        <dbReference type="ARBA" id="ARBA00012595"/>
    </source>
</evidence>
<feature type="domain" description="PKD" evidence="7">
    <location>
        <begin position="1602"/>
        <end position="1655"/>
    </location>
</feature>
<dbReference type="SUPFAM" id="SSF49899">
    <property type="entry name" value="Concanavalin A-like lectins/glucanases"/>
    <property type="match status" value="5"/>
</dbReference>
<gene>
    <name evidence="9" type="ORF">OJ997_11295</name>
</gene>
<dbReference type="SMART" id="SM00089">
    <property type="entry name" value="PKD"/>
    <property type="match status" value="3"/>
</dbReference>
<dbReference type="SMART" id="SM00560">
    <property type="entry name" value="LamGL"/>
    <property type="match status" value="3"/>
</dbReference>
<sequence>MAALIAFQAAPSAQGATFADPFGSYAETVLADAPAAYWRLGERAGTSAADASGNGRTATYSGDVENHSRVGALASDEDHAVDGWSEETTVDLLTGPAAGLPAGDRTVEAWVTASAPGTRVIGYGDFTVEVEDRALVAAGRRFSLGAHENRFLTDSRWHQVVVTYAADTLTAYLDGAPLGTPQPVQLATETTGAFHAAGVPAGAGASFDELAVYPRALDAATVAAHFAASGNVRPSAVVALAATAPEPNRVRVEWDPSEGAHPVNQPLVDDYIVEAWQGDVLRAAQTIDANPVTESSPTVRTSRTARPEGAFAAELTGVPAGTTRVTVRAAGGFGESPDATTTVDVSGEQATYPTAVAADAPALYWRFSESGGRVSDWSGHGFVARYGSKGNASGALANDHRDGALSSGRNFGGELVWAPSATGLPTGARTVEAWVATDTPGTTLVEYGDFDIQVEERAIVVSGERIALPASDHRRLTDDRWHAVAVTYDAGTITAYVDGVLFGTVAKTLATTTEGALRAGRVPDETRLRLDELAVYPRALAPATIAAHFAASGNAVPPAPALLGTSVDANLVSLGWTIPEGVAPDGQRFIEDFWVEAHRDGVLKATRAIRAYEGPSLGIQLTSLPPGHYVLSLRARNAFGESPATTVEADVETGTADTYASRLLADAPALYWRLGDYESPLVRDVSGHDHLAYAVEDVWPGSGAIVGDEDRSLSASTNWNAGHDLLRAPIAEGLPTEDRTVEAWVKTDAPGARVLSYGDFSVEVEDRAVLVAGTRIGLPAGDRRRLTDNHWHHVAVTYTAGTVEAFLDGAKLGEGTATLDTQTTGDLRAAFSPSGAAVSYDELAVYPHVLDAATIAAHFAASGNVKPATPADLTVTPGANTATLKWAAPDSATAPSGTDPVDHYLVEAPGAAQAVAGTKTEVTLTGLPAGTTHVTIRAVNGYGESAPASIDVDVTGAATTYASLVATEQPALYWRFGESAGKVAADASGHGRAGDYTEDSSWASRAGAIGGDADRALYEPYAWNERDLVTAPSAAGLPTGDRTVEGWVMTAAPGAKLIGYGDFSVVVEARALLVAGQRLDAGRKLTDDVWHHIAVTYADGTVTGYVDGARIGAAPATLATDDTGSLTAGNSSDEAPTGFDELAVYPRALPAATIAAHFAASGNGVKSVSALRATVAANAVTLTWTAPAGAPASGTNVVDRYVAEAWQGTTLRGAQATAGGVTTVTLAGLPAGTYTFKLRAVNGYGSGDATVAGTVTGKATTYAGAVTGDAPALYWRLGEQSGTIAADASGHDRVATFERPTLQRTVAGAVTGDADRGITATSPWYRFYLLRAWDLADLPTAERTIEAFIWADRAGGTIVGQSTGDVSIEDRALVVGDARLELPADDDRRITDSKWHHVAISAAAGTLTLFLDGEAVASAPGTIETPEDGILTAGEVPPYGVAAFDDLAIYPRALSAAQVAAHFAASGLPYPNDKTAPSPVVDAPAAGATTTTRPKLRGRLGTEPGDLESASVRIYKGTELLLVRDVDGVGGAWSWDVGVALPVGDLTVEVVQADSAGNVGRTARAFTVANRAPATPTLTLDKTDGALPLAVRAAVAGTDPDGDPLTFHLEFGDGGWVDGVLPVSPVAHVYATAGTHTVKLTVSDGTTEATASTTIATRLAEPLKADAGGDRIVEAGTSLTFDASASRPTVGIERYRWTFSDGTAADGAVVRHTFATAGAHTATLEIGSGTQSAAATAKVTVLPQAPAVTARVVNKGNPIAGADVLAILADGRRISATTNAQGSARLAGLPDGPQTLYAWAPGMRPRTAEVTVSGGGGSASIALVEGEVASATLESHPMTHAEIVAAGINPNTPGNQQVYSFEAQILVAGQPLSLSGSLSANGIYGCGAGAQTGCLVSSGGGGGTGGGGGSYAYAYPSFQNGVPLLQWLILPARVGFLKEFFQVSMVVQNLAGPEFTLEQGSASIDLPAGLSLAPTATPQRTTVALPDIEGGSDAKTSWIVRGDAEGDYLPHARYFGTLDPIGLPVSLDAKLTEPLHVYGSSAMKLVVDADEELSARHPGHVRVGIHNVSPVPISNVSLQVPAAGAENFVAQPQQRRAWTAASIAPNTTWYPDAAADPDDDFIIVPNAHGAVDLSKSFVTLAAGEQSTVPADLKTHPRVQAAADTPRLEASRRGDWIALWWETAPGDGYQVFGAPDDTTEFGSTPLETVDPANPGGATRTTVPAGTQQVLVRAGNAKEIAVSTVKGTRLVLRHQVAEVEDNSDRGPLLGIDNHQEFCSQNGGTLRVTGFDRDLPISELQVDWAGATYKRTVTADYDVAATFTLPVSPSTETVTLRAVYATGTVGEGRTITLRKRGDTNCDGVIRAAIMGDSYISGEGAYSYLPSTDVHADDGNLCHRSTNSWAARVATSLGATLWDPIYSSAPSGDAVAFLACSGAVTKNFLWDTQAGDKSPQLKKLSEDYWRSVDLVFMSIGGNDAGFADVIKMCTALDCATALPTSPVIDAAMVAWRNSMLGGLTEVGRKIAGAEQLVRAFAPYAEVYQANYMNPLLPLPTVTCSSLSPWIALQETDIRFYLGDVLGIPQSFIHPLIPDTGFISLTFAEREWLANSFLPGLNATVASVAAQNLGSSHLLDASGAFAGHPICSADPYINGFTLGDDQLGILGNESFHPNEAGHARLEFLANLYWGTKYGQNPNEAGSLKRVAAAPAASTAPLGRLTLDAPAYAASGTGTLTVAEGPPNADVRVTLEPLATVVGSARTDADGNARIAIRIPATAAPGYHLATLWSGDERVGLTAALIGTTTTCATGADLDGDGLADGCDGDPLDGPKADIDRDGVTNAGDNCPLVANAAQADADGDFEGDACDPDQGAARTATTFRNGGTQTPAAALAPRNVQARGDGPGRAAVTWDAPNGGATVSGYRISAAGRSTDVGADGRSAALDALPAGDVRVSVQALTGATAGAVALSDAITITVPPAATPTPTPEPSSTPAPSAATPTPVPPVATPVPTPAAKPSIAFKGTAKTVKLDRRGRFTLRFTATPRLSGTYTITATKKGALKTLKGRFTADAKGNVTLTLKPAKPRKRPVKLKLTTTSGALRATHAFTLR</sequence>
<feature type="domain" description="PKD" evidence="7">
    <location>
        <begin position="1662"/>
        <end position="1741"/>
    </location>
</feature>
<keyword evidence="3" id="KW-0732">Signal</keyword>
<dbReference type="InterPro" id="IPR006558">
    <property type="entry name" value="LamG-like"/>
</dbReference>
<dbReference type="InterPro" id="IPR028974">
    <property type="entry name" value="TSP_type-3_rpt"/>
</dbReference>
<feature type="region of interest" description="Disordered" evidence="6">
    <location>
        <begin position="2971"/>
        <end position="3010"/>
    </location>
</feature>
<feature type="domain" description="Fibronectin type-III" evidence="8">
    <location>
        <begin position="2887"/>
        <end position="2973"/>
    </location>
</feature>
<dbReference type="EMBL" id="JAPDDP010000016">
    <property type="protein sequence ID" value="MDA0180880.1"/>
    <property type="molecule type" value="Genomic_DNA"/>
</dbReference>
<evidence type="ECO:0000259" key="8">
    <source>
        <dbReference type="PROSITE" id="PS50853"/>
    </source>
</evidence>
<dbReference type="EC" id="3.2.1.1" evidence="2"/>
<proteinExistence type="predicted"/>
<dbReference type="Pfam" id="PF18911">
    <property type="entry name" value="PKD_4"/>
    <property type="match status" value="2"/>
</dbReference>
<dbReference type="SMART" id="SM00060">
    <property type="entry name" value="FN3"/>
    <property type="match status" value="5"/>
</dbReference>
<evidence type="ECO:0000256" key="1">
    <source>
        <dbReference type="ARBA" id="ARBA00000548"/>
    </source>
</evidence>
<keyword evidence="10" id="KW-1185">Reference proteome</keyword>
<evidence type="ECO:0000256" key="3">
    <source>
        <dbReference type="ARBA" id="ARBA00022729"/>
    </source>
</evidence>
<feature type="domain" description="Fibronectin type-III" evidence="8">
    <location>
        <begin position="866"/>
        <end position="958"/>
    </location>
</feature>
<dbReference type="CDD" id="cd00063">
    <property type="entry name" value="FN3"/>
    <property type="match status" value="4"/>
</dbReference>
<protein>
    <recommendedName>
        <fullName evidence="2">alpha-amylase</fullName>
        <ecNumber evidence="2">3.2.1.1</ecNumber>
    </recommendedName>
</protein>
<feature type="compositionally biased region" description="Pro residues" evidence="6">
    <location>
        <begin position="2973"/>
        <end position="2985"/>
    </location>
</feature>
<dbReference type="InterPro" id="IPR036514">
    <property type="entry name" value="SGNH_hydro_sf"/>
</dbReference>
<evidence type="ECO:0000313" key="10">
    <source>
        <dbReference type="Proteomes" id="UP001147653"/>
    </source>
</evidence>
<accession>A0A9X3N6R4</accession>
<dbReference type="SUPFAM" id="SSF49299">
    <property type="entry name" value="PKD domain"/>
    <property type="match status" value="2"/>
</dbReference>
<dbReference type="Pfam" id="PF13620">
    <property type="entry name" value="CarboxypepD_reg"/>
    <property type="match status" value="1"/>
</dbReference>
<dbReference type="InterPro" id="IPR013784">
    <property type="entry name" value="Carb-bd-like_fold"/>
</dbReference>
<comment type="catalytic activity">
    <reaction evidence="1">
        <text>Endohydrolysis of (1-&gt;4)-alpha-D-glucosidic linkages in polysaccharides containing three or more (1-&gt;4)-alpha-linked D-glucose units.</text>
        <dbReference type="EC" id="3.2.1.1"/>
    </reaction>
</comment>
<feature type="region of interest" description="Disordered" evidence="6">
    <location>
        <begin position="1476"/>
        <end position="1503"/>
    </location>
</feature>
<dbReference type="SUPFAM" id="SSF103647">
    <property type="entry name" value="TSP type-3 repeat"/>
    <property type="match status" value="1"/>
</dbReference>
<dbReference type="SUPFAM" id="SSF52266">
    <property type="entry name" value="SGNH hydrolase"/>
    <property type="match status" value="1"/>
</dbReference>
<dbReference type="Pfam" id="PF00041">
    <property type="entry name" value="fn3"/>
    <property type="match status" value="1"/>
</dbReference>
<feature type="compositionally biased region" description="Low complexity" evidence="6">
    <location>
        <begin position="1483"/>
        <end position="1492"/>
    </location>
</feature>
<reference evidence="9" key="1">
    <citation type="submission" date="2022-10" db="EMBL/GenBank/DDBJ databases">
        <title>The WGS of Solirubrobacter phytolaccae KCTC 29190.</title>
        <authorList>
            <person name="Jiang Z."/>
        </authorList>
    </citation>
    <scope>NUCLEOTIDE SEQUENCE</scope>
    <source>
        <strain evidence="9">KCTC 29190</strain>
    </source>
</reference>
<dbReference type="Proteomes" id="UP001147653">
    <property type="component" value="Unassembled WGS sequence"/>
</dbReference>
<dbReference type="SUPFAM" id="SSF49452">
    <property type="entry name" value="Starch-binding domain-like"/>
    <property type="match status" value="1"/>
</dbReference>
<dbReference type="Gene3D" id="4.10.1080.10">
    <property type="entry name" value="TSP type-3 repeat"/>
    <property type="match status" value="1"/>
</dbReference>
<evidence type="ECO:0000256" key="5">
    <source>
        <dbReference type="ARBA" id="ARBA00023295"/>
    </source>
</evidence>
<dbReference type="CDD" id="cd00146">
    <property type="entry name" value="PKD"/>
    <property type="match status" value="2"/>
</dbReference>
<organism evidence="9 10">
    <name type="scientific">Solirubrobacter phytolaccae</name>
    <dbReference type="NCBI Taxonomy" id="1404360"/>
    <lineage>
        <taxon>Bacteria</taxon>
        <taxon>Bacillati</taxon>
        <taxon>Actinomycetota</taxon>
        <taxon>Thermoleophilia</taxon>
        <taxon>Solirubrobacterales</taxon>
        <taxon>Solirubrobacteraceae</taxon>
        <taxon>Solirubrobacter</taxon>
    </lineage>
</organism>
<keyword evidence="5" id="KW-0326">Glycosidase</keyword>
<name>A0A9X3N6R4_9ACTN</name>
<keyword evidence="4" id="KW-1015">Disulfide bond</keyword>
<dbReference type="InterPro" id="IPR013320">
    <property type="entry name" value="ConA-like_dom_sf"/>
</dbReference>
<dbReference type="SUPFAM" id="SSF49265">
    <property type="entry name" value="Fibronectin type III"/>
    <property type="match status" value="2"/>
</dbReference>
<dbReference type="CDD" id="cd01823">
    <property type="entry name" value="SEST_like"/>
    <property type="match status" value="1"/>
</dbReference>
<dbReference type="InterPro" id="IPR035986">
    <property type="entry name" value="PKD_dom_sf"/>
</dbReference>
<dbReference type="GO" id="GO:0004556">
    <property type="term" value="F:alpha-amylase activity"/>
    <property type="evidence" value="ECO:0007669"/>
    <property type="project" value="UniProtKB-EC"/>
</dbReference>